<keyword evidence="1" id="KW-0175">Coiled coil</keyword>
<protein>
    <submittedName>
        <fullName evidence="2">Uncharacterized protein</fullName>
    </submittedName>
</protein>
<dbReference type="Proteomes" id="UP001418637">
    <property type="component" value="Unassembled WGS sequence"/>
</dbReference>
<dbReference type="EMBL" id="JBBYXI010000001">
    <property type="protein sequence ID" value="MEN3930030.1"/>
    <property type="molecule type" value="Genomic_DNA"/>
</dbReference>
<gene>
    <name evidence="2" type="ORF">WJT86_03010</name>
</gene>
<name>A0ABV0BGC2_9HYPH</name>
<evidence type="ECO:0000313" key="2">
    <source>
        <dbReference type="EMBL" id="MEN3930030.1"/>
    </source>
</evidence>
<sequence length="142" mass="15830">MILQIMLFALGFLTASLIAVLVLPALNARARRLAKKRVEALLPLSLEEVHAEQDLIRAEHAVAENLKDQEIARKNQAIHQKMLQISDMQSTIEDLQAQVAELTKRLDAAHSKDTSEDNAKLRAQIEELADRIMADSKAKQTA</sequence>
<proteinExistence type="predicted"/>
<organism evidence="2 3">
    <name type="scientific">Hohaiivirga grylli</name>
    <dbReference type="NCBI Taxonomy" id="3133970"/>
    <lineage>
        <taxon>Bacteria</taxon>
        <taxon>Pseudomonadati</taxon>
        <taxon>Pseudomonadota</taxon>
        <taxon>Alphaproteobacteria</taxon>
        <taxon>Hyphomicrobiales</taxon>
        <taxon>Methylobacteriaceae</taxon>
        <taxon>Hohaiivirga</taxon>
    </lineage>
</organism>
<dbReference type="SUPFAM" id="SSF161270">
    <property type="entry name" value="PspA lactotransferrin-binding region"/>
    <property type="match status" value="1"/>
</dbReference>
<reference evidence="2 3" key="1">
    <citation type="submission" date="2024-04" db="EMBL/GenBank/DDBJ databases">
        <title>A novel species isolated from cricket.</title>
        <authorList>
            <person name="Wang H.-C."/>
        </authorList>
    </citation>
    <scope>NUCLEOTIDE SEQUENCE [LARGE SCALE GENOMIC DNA]</scope>
    <source>
        <strain evidence="2 3">WL0021</strain>
    </source>
</reference>
<evidence type="ECO:0000313" key="3">
    <source>
        <dbReference type="Proteomes" id="UP001418637"/>
    </source>
</evidence>
<comment type="caution">
    <text evidence="2">The sequence shown here is derived from an EMBL/GenBank/DDBJ whole genome shotgun (WGS) entry which is preliminary data.</text>
</comment>
<dbReference type="RefSeq" id="WP_346336006.1">
    <property type="nucleotide sequence ID" value="NZ_JBBYXI010000001.1"/>
</dbReference>
<evidence type="ECO:0000256" key="1">
    <source>
        <dbReference type="SAM" id="Coils"/>
    </source>
</evidence>
<accession>A0ABV0BGC2</accession>
<feature type="coiled-coil region" evidence="1">
    <location>
        <begin position="78"/>
        <end position="131"/>
    </location>
</feature>
<keyword evidence="3" id="KW-1185">Reference proteome</keyword>